<reference evidence="1 2" key="1">
    <citation type="submission" date="2021-06" db="EMBL/GenBank/DDBJ databases">
        <authorList>
            <person name="Kallberg Y."/>
            <person name="Tangrot J."/>
            <person name="Rosling A."/>
        </authorList>
    </citation>
    <scope>NUCLEOTIDE SEQUENCE [LARGE SCALE GENOMIC DNA]</scope>
    <source>
        <strain evidence="1 2">120-4 pot B 10/14</strain>
    </source>
</reference>
<organism evidence="1 2">
    <name type="scientific">Gigaspora margarita</name>
    <dbReference type="NCBI Taxonomy" id="4874"/>
    <lineage>
        <taxon>Eukaryota</taxon>
        <taxon>Fungi</taxon>
        <taxon>Fungi incertae sedis</taxon>
        <taxon>Mucoromycota</taxon>
        <taxon>Glomeromycotina</taxon>
        <taxon>Glomeromycetes</taxon>
        <taxon>Diversisporales</taxon>
        <taxon>Gigasporaceae</taxon>
        <taxon>Gigaspora</taxon>
    </lineage>
</organism>
<feature type="non-terminal residue" evidence="1">
    <location>
        <position position="1"/>
    </location>
</feature>
<accession>A0ABN7V9Z3</accession>
<name>A0ABN7V9Z3_GIGMA</name>
<proteinExistence type="predicted"/>
<gene>
    <name evidence="1" type="ORF">GMARGA_LOCUS16128</name>
</gene>
<comment type="caution">
    <text evidence="1">The sequence shown here is derived from an EMBL/GenBank/DDBJ whole genome shotgun (WGS) entry which is preliminary data.</text>
</comment>
<evidence type="ECO:0000313" key="2">
    <source>
        <dbReference type="Proteomes" id="UP000789901"/>
    </source>
</evidence>
<evidence type="ECO:0000313" key="1">
    <source>
        <dbReference type="EMBL" id="CAG8748494.1"/>
    </source>
</evidence>
<dbReference type="EMBL" id="CAJVQB010011539">
    <property type="protein sequence ID" value="CAG8748494.1"/>
    <property type="molecule type" value="Genomic_DNA"/>
</dbReference>
<protein>
    <submittedName>
        <fullName evidence="1">28755_t:CDS:1</fullName>
    </submittedName>
</protein>
<dbReference type="Proteomes" id="UP000789901">
    <property type="component" value="Unassembled WGS sequence"/>
</dbReference>
<sequence>STHLIERSRKQNLEMEKLEKYRNIFVSSEAEDVLPKDQNIAKWLGLSNQVFVVCLIRNVMEAYDRIEYKIKEKLEICKEEEVLVNGLDFEQKEKEKIKKNKEVLIITECGVPDYGTEEIKDKITQAKGVGLAKQDDLMERIIANIKQMEVHSKIEVNINTDNKTEVVDKTSNEIDKVEDIISFLNQGIQGLKYMRKQVIIRSPKGLKKAILAGRKAKKGLLYRIGHKETTYINS</sequence>
<keyword evidence="2" id="KW-1185">Reference proteome</keyword>